<evidence type="ECO:0000313" key="4">
    <source>
        <dbReference type="Proteomes" id="UP001163105"/>
    </source>
</evidence>
<comment type="caution">
    <text evidence="3">The sequence shown here is derived from an EMBL/GenBank/DDBJ whole genome shotgun (WGS) entry which is preliminary data.</text>
</comment>
<dbReference type="InterPro" id="IPR050546">
    <property type="entry name" value="Glycosyl_Hydrlase_16"/>
</dbReference>
<feature type="region of interest" description="Disordered" evidence="1">
    <location>
        <begin position="483"/>
        <end position="525"/>
    </location>
</feature>
<keyword evidence="3" id="KW-0378">Hydrolase</keyword>
<protein>
    <submittedName>
        <fullName evidence="3">Glycoside hydrolase family 16</fullName>
    </submittedName>
</protein>
<dbReference type="GO" id="GO:0016787">
    <property type="term" value="F:hydrolase activity"/>
    <property type="evidence" value="ECO:0007669"/>
    <property type="project" value="UniProtKB-KW"/>
</dbReference>
<dbReference type="PROSITE" id="PS51212">
    <property type="entry name" value="WSC"/>
    <property type="match status" value="1"/>
</dbReference>
<evidence type="ECO:0000313" key="3">
    <source>
        <dbReference type="EMBL" id="KAJ6444623.1"/>
    </source>
</evidence>
<evidence type="ECO:0000256" key="1">
    <source>
        <dbReference type="SAM" id="MobiDB-lite"/>
    </source>
</evidence>
<feature type="domain" description="WSC" evidence="2">
    <location>
        <begin position="398"/>
        <end position="492"/>
    </location>
</feature>
<gene>
    <name evidence="3" type="ORF">O9K51_03019</name>
</gene>
<dbReference type="Pfam" id="PF01822">
    <property type="entry name" value="WSC"/>
    <property type="match status" value="1"/>
</dbReference>
<dbReference type="SMART" id="SM00321">
    <property type="entry name" value="WSC"/>
    <property type="match status" value="1"/>
</dbReference>
<evidence type="ECO:0000259" key="2">
    <source>
        <dbReference type="PROSITE" id="PS51212"/>
    </source>
</evidence>
<dbReference type="PANTHER" id="PTHR10963:SF24">
    <property type="entry name" value="GLYCOSIDASE C21B10.07-RELATED"/>
    <property type="match status" value="1"/>
</dbReference>
<dbReference type="EMBL" id="JAQHRD010000002">
    <property type="protein sequence ID" value="KAJ6444623.1"/>
    <property type="molecule type" value="Genomic_DNA"/>
</dbReference>
<dbReference type="Pfam" id="PF26113">
    <property type="entry name" value="GH16_XgeA"/>
    <property type="match status" value="2"/>
</dbReference>
<dbReference type="SUPFAM" id="SSF49899">
    <property type="entry name" value="Concanavalin A-like lectins/glucanases"/>
    <property type="match status" value="1"/>
</dbReference>
<dbReference type="PANTHER" id="PTHR10963">
    <property type="entry name" value="GLYCOSYL HYDROLASE-RELATED"/>
    <property type="match status" value="1"/>
</dbReference>
<accession>A0AB34G019</accession>
<keyword evidence="4" id="KW-1185">Reference proteome</keyword>
<reference evidence="3" key="1">
    <citation type="submission" date="2023-01" db="EMBL/GenBank/DDBJ databases">
        <title>The growth and conidiation of Purpureocillium lavendulum are regulated by nitrogen source and histone H3K14 acetylation.</title>
        <authorList>
            <person name="Tang P."/>
            <person name="Han J."/>
            <person name="Zhang C."/>
            <person name="Tang P."/>
            <person name="Qi F."/>
            <person name="Zhang K."/>
            <person name="Liang L."/>
        </authorList>
    </citation>
    <scope>NUCLEOTIDE SEQUENCE</scope>
    <source>
        <strain evidence="3">YMF1.00683</strain>
    </source>
</reference>
<dbReference type="GO" id="GO:0009251">
    <property type="term" value="P:glucan catabolic process"/>
    <property type="evidence" value="ECO:0007669"/>
    <property type="project" value="TreeGrafter"/>
</dbReference>
<sequence>MADKAKMAYALANSFVGESLLSNFKWFDGKDPSNGFVSYQSRANAEALGLFSVDETTGVVRLGVDHTRTYGLDQGRPSIRLESKESFSDGLFIADFLHMPPSQCGLWPACKYQRNPTQCVNIIKCSSTPLTCLFFFRIVWTYGTDWPAGGEVDIIEGVNTAHKNIISAHTADGCSQSPSIEGTYSGSMRNADCAVGSQNIGCGFTPAGNSSSSYGDGFNAAGGGVYAMEWDSQHIKVWHFTRDEIPDDIGRKRPSPGGWRLPDAVFGGSSCEVDNFFKQMSLVININFCGDYGNAAWGKSDQCDNFAPTCSEFVANNPDAFANAYWDVRYIDTYQKAGIDLPEPTTTITPVIATPTWPAGGGGGGSIPGLPSSIANGGGSGSGIFPVGPFINRAKVGNFAYLGCFGSRAGFPTFVKADESPAMTLARCTSACAGKTLAGLYQDACYCAEALDADTRAVSPTEDGGGVCDHVCPGDQAEFCGGVVRGASPPPPSSPTGLNGSDAAGAASKRRRARRSGVSSSSPAILPRAAVPDNLLLTVYGAVDSNAVPPMAPPMAPASPTVTYTDVVVATEIRTVYPLRAMHTKVVHAADCGCGEDHDDALPPTPTRTVTPLANTFVARPSSSSSYGCGNGTTTTTNGTSPTSDDPPVVTAGAQALRGCVALVAATMALALLL</sequence>
<dbReference type="AlphaFoldDB" id="A0AB34G019"/>
<dbReference type="InterPro" id="IPR013320">
    <property type="entry name" value="ConA-like_dom_sf"/>
</dbReference>
<name>A0AB34G019_9HYPO</name>
<dbReference type="Gene3D" id="2.60.120.200">
    <property type="match status" value="1"/>
</dbReference>
<dbReference type="Proteomes" id="UP001163105">
    <property type="component" value="Unassembled WGS sequence"/>
</dbReference>
<feature type="region of interest" description="Disordered" evidence="1">
    <location>
        <begin position="621"/>
        <end position="647"/>
    </location>
</feature>
<proteinExistence type="predicted"/>
<organism evidence="3 4">
    <name type="scientific">Purpureocillium lavendulum</name>
    <dbReference type="NCBI Taxonomy" id="1247861"/>
    <lineage>
        <taxon>Eukaryota</taxon>
        <taxon>Fungi</taxon>
        <taxon>Dikarya</taxon>
        <taxon>Ascomycota</taxon>
        <taxon>Pezizomycotina</taxon>
        <taxon>Sordariomycetes</taxon>
        <taxon>Hypocreomycetidae</taxon>
        <taxon>Hypocreales</taxon>
        <taxon>Ophiocordycipitaceae</taxon>
        <taxon>Purpureocillium</taxon>
    </lineage>
</organism>
<dbReference type="CDD" id="cd02181">
    <property type="entry name" value="GH16_fungal_Lam16A_glucanase"/>
    <property type="match status" value="1"/>
</dbReference>
<dbReference type="InterPro" id="IPR002889">
    <property type="entry name" value="WSC_carb-bd"/>
</dbReference>